<evidence type="ECO:0008006" key="3">
    <source>
        <dbReference type="Google" id="ProtNLM"/>
    </source>
</evidence>
<proteinExistence type="predicted"/>
<dbReference type="STRING" id="1379270.GEMMAAP_13445"/>
<protein>
    <recommendedName>
        <fullName evidence="3">Flagellar protein FliS</fullName>
    </recommendedName>
</protein>
<dbReference type="EMBL" id="CP011454">
    <property type="protein sequence ID" value="AMW05543.1"/>
    <property type="molecule type" value="Genomic_DNA"/>
</dbReference>
<accession>A0A143BLQ7</accession>
<dbReference type="AlphaFoldDB" id="A0A143BLQ7"/>
<sequence>MFTNAVIDADRQAPDPLSLLVRAYDRAIRACETFDHRGAIASISVLRDALDLDSPASRSFDSLYKWCLERVDAHDFMGAAQCLRTLRDAWRRASQPSPLVSPSTWDDLPIC</sequence>
<dbReference type="InterPro" id="IPR036584">
    <property type="entry name" value="FliS_sf"/>
</dbReference>
<evidence type="ECO:0000313" key="2">
    <source>
        <dbReference type="Proteomes" id="UP000076404"/>
    </source>
</evidence>
<organism evidence="1 2">
    <name type="scientific">Gemmatimonas phototrophica</name>
    <dbReference type="NCBI Taxonomy" id="1379270"/>
    <lineage>
        <taxon>Bacteria</taxon>
        <taxon>Pseudomonadati</taxon>
        <taxon>Gemmatimonadota</taxon>
        <taxon>Gemmatimonadia</taxon>
        <taxon>Gemmatimonadales</taxon>
        <taxon>Gemmatimonadaceae</taxon>
        <taxon>Gemmatimonas</taxon>
    </lineage>
</organism>
<gene>
    <name evidence="1" type="ORF">GEMMAAP_13445</name>
</gene>
<dbReference type="KEGG" id="gph:GEMMAAP_13445"/>
<evidence type="ECO:0000313" key="1">
    <source>
        <dbReference type="EMBL" id="AMW05543.1"/>
    </source>
</evidence>
<dbReference type="SUPFAM" id="SSF101116">
    <property type="entry name" value="Flagellar export chaperone FliS"/>
    <property type="match status" value="1"/>
</dbReference>
<dbReference type="eggNOG" id="ENOG50314Z8">
    <property type="taxonomic scope" value="Bacteria"/>
</dbReference>
<dbReference type="GO" id="GO:0044780">
    <property type="term" value="P:bacterial-type flagellum assembly"/>
    <property type="evidence" value="ECO:0007669"/>
    <property type="project" value="InterPro"/>
</dbReference>
<name>A0A143BLQ7_9BACT</name>
<dbReference type="Proteomes" id="UP000076404">
    <property type="component" value="Chromosome"/>
</dbReference>
<reference evidence="1 2" key="2">
    <citation type="journal article" date="2016" name="Environ. Microbiol. Rep.">
        <title>Metagenomic evidence for the presence of phototrophic Gemmatimonadetes bacteria in diverse environments.</title>
        <authorList>
            <person name="Zeng Y."/>
            <person name="Baumbach J."/>
            <person name="Barbosa E.G."/>
            <person name="Azevedo V."/>
            <person name="Zhang C."/>
            <person name="Koblizek M."/>
        </authorList>
    </citation>
    <scope>NUCLEOTIDE SEQUENCE [LARGE SCALE GENOMIC DNA]</scope>
    <source>
        <strain evidence="1 2">AP64</strain>
    </source>
</reference>
<reference evidence="1 2" key="1">
    <citation type="journal article" date="2014" name="Proc. Natl. Acad. Sci. U.S.A.">
        <title>Functional type 2 photosynthetic reaction centers found in the rare bacterial phylum Gemmatimonadetes.</title>
        <authorList>
            <person name="Zeng Y."/>
            <person name="Feng F."/>
            <person name="Medova H."/>
            <person name="Dean J."/>
            <person name="Koblizek M."/>
        </authorList>
    </citation>
    <scope>NUCLEOTIDE SEQUENCE [LARGE SCALE GENOMIC DNA]</scope>
    <source>
        <strain evidence="1 2">AP64</strain>
    </source>
</reference>
<keyword evidence="2" id="KW-1185">Reference proteome</keyword>